<accession>A0AAD3RI47</accession>
<feature type="region of interest" description="Disordered" evidence="1">
    <location>
        <begin position="16"/>
        <end position="63"/>
    </location>
</feature>
<proteinExistence type="predicted"/>
<dbReference type="EMBL" id="BRZM01000311">
    <property type="protein sequence ID" value="GLD69963.1"/>
    <property type="molecule type" value="Genomic_DNA"/>
</dbReference>
<sequence length="295" mass="33109">MVPQLYITVYKEQFASPGRTKREQLRPTSAHRRNNPQPRPDFLFPRSLQPNYRSTRAQPHPLPPADVGRPLFPPVRHLSFHSPVTTCPDYYLKTAEAGKPQHMPPINPAAQQALPSADRLQKLQLTEPPAGAGIQLHAALKNPQRRTDYQRNLHPLSAQQPRQHAGTQLRTRPQTSNPPAAQHHFPRTEYHRSRSNSTLDYSGCYSCFHVVKPYQAGHYIIHPEFVSECLHKADTQQHASRSFSVNCGKQVVPGAAAGAAADREIDITVGPEYNKRGSLENISMICRKLTLGFAH</sequence>
<evidence type="ECO:0000313" key="2">
    <source>
        <dbReference type="EMBL" id="GLD69963.1"/>
    </source>
</evidence>
<reference evidence="2" key="1">
    <citation type="submission" date="2022-08" db="EMBL/GenBank/DDBJ databases">
        <title>Genome sequencing of akame (Lates japonicus).</title>
        <authorList>
            <person name="Hashiguchi Y."/>
            <person name="Takahashi H."/>
        </authorList>
    </citation>
    <scope>NUCLEOTIDE SEQUENCE</scope>
    <source>
        <strain evidence="2">Kochi</strain>
    </source>
</reference>
<feature type="compositionally biased region" description="Polar residues" evidence="1">
    <location>
        <begin position="157"/>
        <end position="179"/>
    </location>
</feature>
<evidence type="ECO:0000313" key="3">
    <source>
        <dbReference type="Proteomes" id="UP001279410"/>
    </source>
</evidence>
<dbReference type="Proteomes" id="UP001279410">
    <property type="component" value="Unassembled WGS sequence"/>
</dbReference>
<organism evidence="2 3">
    <name type="scientific">Lates japonicus</name>
    <name type="common">Japanese lates</name>
    <dbReference type="NCBI Taxonomy" id="270547"/>
    <lineage>
        <taxon>Eukaryota</taxon>
        <taxon>Metazoa</taxon>
        <taxon>Chordata</taxon>
        <taxon>Craniata</taxon>
        <taxon>Vertebrata</taxon>
        <taxon>Euteleostomi</taxon>
        <taxon>Actinopterygii</taxon>
        <taxon>Neopterygii</taxon>
        <taxon>Teleostei</taxon>
        <taxon>Neoteleostei</taxon>
        <taxon>Acanthomorphata</taxon>
        <taxon>Carangaria</taxon>
        <taxon>Carangaria incertae sedis</taxon>
        <taxon>Centropomidae</taxon>
        <taxon>Lates</taxon>
    </lineage>
</organism>
<dbReference type="AlphaFoldDB" id="A0AAD3RI47"/>
<feature type="region of interest" description="Disordered" evidence="1">
    <location>
        <begin position="155"/>
        <end position="193"/>
    </location>
</feature>
<gene>
    <name evidence="2" type="ORF">AKAME5_002128000</name>
</gene>
<comment type="caution">
    <text evidence="2">The sequence shown here is derived from an EMBL/GenBank/DDBJ whole genome shotgun (WGS) entry which is preliminary data.</text>
</comment>
<protein>
    <submittedName>
        <fullName evidence="2">Uncharacterized protein</fullName>
    </submittedName>
</protein>
<keyword evidence="3" id="KW-1185">Reference proteome</keyword>
<evidence type="ECO:0000256" key="1">
    <source>
        <dbReference type="SAM" id="MobiDB-lite"/>
    </source>
</evidence>
<name>A0AAD3RI47_LATJO</name>
<feature type="compositionally biased region" description="Polar residues" evidence="1">
    <location>
        <begin position="48"/>
        <end position="57"/>
    </location>
</feature>